<feature type="transmembrane region" description="Helical" evidence="7">
    <location>
        <begin position="815"/>
        <end position="839"/>
    </location>
</feature>
<feature type="domain" description="Membrane transport protein MMPL" evidence="8">
    <location>
        <begin position="599"/>
        <end position="934"/>
    </location>
</feature>
<feature type="transmembrane region" description="Helical" evidence="7">
    <location>
        <begin position="762"/>
        <end position="780"/>
    </location>
</feature>
<comment type="similarity">
    <text evidence="2">Belongs to the resistance-nodulation-cell division (RND) (TC 2.A.6) family. MmpL subfamily.</text>
</comment>
<dbReference type="GO" id="GO:0005886">
    <property type="term" value="C:plasma membrane"/>
    <property type="evidence" value="ECO:0007669"/>
    <property type="project" value="UniProtKB-SubCell"/>
</dbReference>
<dbReference type="Proteomes" id="UP000510682">
    <property type="component" value="Chromosome"/>
</dbReference>
<dbReference type="PANTHER" id="PTHR33406">
    <property type="entry name" value="MEMBRANE PROTEIN MJ1562-RELATED"/>
    <property type="match status" value="1"/>
</dbReference>
<dbReference type="SUPFAM" id="SSF82866">
    <property type="entry name" value="Multidrug efflux transporter AcrB transmembrane domain"/>
    <property type="match status" value="2"/>
</dbReference>
<keyword evidence="4 7" id="KW-0812">Transmembrane</keyword>
<evidence type="ECO:0000259" key="8">
    <source>
        <dbReference type="Pfam" id="PF03176"/>
    </source>
</evidence>
<gene>
    <name evidence="9" type="ORF">H0P51_25635</name>
</gene>
<evidence type="ECO:0000256" key="5">
    <source>
        <dbReference type="ARBA" id="ARBA00022989"/>
    </source>
</evidence>
<dbReference type="KEGG" id="mgor:H0P51_25635"/>
<evidence type="ECO:0000256" key="2">
    <source>
        <dbReference type="ARBA" id="ARBA00010157"/>
    </source>
</evidence>
<reference evidence="9" key="1">
    <citation type="submission" date="2020-07" db="EMBL/GenBank/DDBJ databases">
        <title>Description of Mycobacterium gordonae subsp. intergordonae subsp.nov. and Mycobacterium gordonae subsp. gordonae subsp. nov.</title>
        <authorList>
            <person name="Huang H."/>
        </authorList>
    </citation>
    <scope>NUCLEOTIDE SEQUENCE [LARGE SCALE GENOMIC DNA]</scope>
    <source>
        <strain evidence="9">24T</strain>
    </source>
</reference>
<dbReference type="NCBIfam" id="TIGR00833">
    <property type="entry name" value="actII"/>
    <property type="match status" value="1"/>
</dbReference>
<feature type="transmembrane region" description="Helical" evidence="7">
    <location>
        <begin position="896"/>
        <end position="924"/>
    </location>
</feature>
<organism evidence="9 10">
    <name type="scientific">Mycobacterium vicinigordonae</name>
    <dbReference type="NCBI Taxonomy" id="1719132"/>
    <lineage>
        <taxon>Bacteria</taxon>
        <taxon>Bacillati</taxon>
        <taxon>Actinomycetota</taxon>
        <taxon>Actinomycetes</taxon>
        <taxon>Mycobacteriales</taxon>
        <taxon>Mycobacteriaceae</taxon>
        <taxon>Mycobacterium</taxon>
    </lineage>
</organism>
<comment type="subcellular location">
    <subcellularLocation>
        <location evidence="1">Cell membrane</location>
        <topology evidence="1">Multi-pass membrane protein</topology>
    </subcellularLocation>
</comment>
<dbReference type="InterPro" id="IPR050545">
    <property type="entry name" value="Mycobact_MmpL"/>
</dbReference>
<feature type="transmembrane region" description="Helical" evidence="7">
    <location>
        <begin position="372"/>
        <end position="397"/>
    </location>
</feature>
<feature type="transmembrane region" description="Helical" evidence="7">
    <location>
        <begin position="217"/>
        <end position="240"/>
    </location>
</feature>
<evidence type="ECO:0000313" key="9">
    <source>
        <dbReference type="EMBL" id="QLL07022.1"/>
    </source>
</evidence>
<dbReference type="InterPro" id="IPR004707">
    <property type="entry name" value="MmpL_fam"/>
</dbReference>
<evidence type="ECO:0000256" key="3">
    <source>
        <dbReference type="ARBA" id="ARBA00022475"/>
    </source>
</evidence>
<dbReference type="Gene3D" id="1.20.1640.10">
    <property type="entry name" value="Multidrug efflux transporter AcrB transmembrane domain"/>
    <property type="match status" value="2"/>
</dbReference>
<dbReference type="InterPro" id="IPR004869">
    <property type="entry name" value="MMPL_dom"/>
</dbReference>
<dbReference type="FunFam" id="1.20.1640.10:FF:000020">
    <property type="entry name" value="Transmembrane transport protein MmpL10"/>
    <property type="match status" value="1"/>
</dbReference>
<reference evidence="9" key="2">
    <citation type="submission" date="2020-07" db="EMBL/GenBank/DDBJ databases">
        <authorList>
            <person name="Yu X."/>
        </authorList>
    </citation>
    <scope>NUCLEOTIDE SEQUENCE [LARGE SCALE GENOMIC DNA]</scope>
    <source>
        <strain evidence="9">24T</strain>
    </source>
</reference>
<evidence type="ECO:0000256" key="4">
    <source>
        <dbReference type="ARBA" id="ARBA00022692"/>
    </source>
</evidence>
<feature type="transmembrane region" description="Helical" evidence="7">
    <location>
        <begin position="860"/>
        <end position="884"/>
    </location>
</feature>
<feature type="transmembrane region" description="Helical" evidence="7">
    <location>
        <begin position="252"/>
        <end position="272"/>
    </location>
</feature>
<name>A0A7D6E4D5_9MYCO</name>
<sequence length="973" mass="105157">MSTRNAPRHSVPNFIRRFAVLIAFFWLGLAVVTNVFVPQLEKVAQAHNVSLSPHDAPSLQASKRIGKVFGEFDSDSAAMIVLEGDRPLGADAHHYYDGLVNRLTQDTKHVQHIQNFWGDPLTAAGSQSSDGKAALVQVYLAGNQGESLANESVDSVRNIVDHTSPPQGVKAYVTGPAPLVTDQFEVGGKGTLKTTLITIGVILVMLVSIYRRLSTAALVLFTVMVELTASRGVVAVLANAGIIELSTYSTNLLTLLVIAAGTDYAIFILGRFHEARYAGQDRVSAFDTMYHGTAHIILGSGLTIAGAVFCLTFTRLPYFQSLGIPAASGVLIAVLAALTLAPAILVIGRHFGLLEPNRQMDTQRWRRIGTAIVRWPGPILLVTIAVALIGLLALPGYKTNYDARSYMPASAPANVGYAAAERHFSQARLNPELLMIEADHDLRNSTNMILLERVAKAIFHTDGIAEVQSITRPLGTPLDHTSIPFQISAGNASQINNLPFQQSQTADLLKQVAVINNSIDILRQQYALQQQSSAVTDEQAKAFQRTVAIAQDLRDKIANFDDFFRPIRNYFYYERHCYDIPICATLRSLFDALDGIDALTDELNSVSGSIAKLDALQPKLLALIPPQIASQETNRDLTMTNYSTNSGLNDQAAAALQNATALGQAYDASKTDDSFYLPPEAFTNPEFLRGLKLFLSPDGKAARMIITHDGDPATPQGISHINAIRHAAQEAVKGTPLAGSRIFLAGTAATYKDIQDGAKYDLMIAGIAALSLILLVMMTITRSVVAALVIVGTVALSLGASFGLSVLIWQDIFGIQLYWIVLALAVILLLAVGSDYNLLLISRFKEELGAGLNTGIIRSMAGSGAVVTSAGLVFAATMASFVFADLRILGQIGTTIALGLLFDTLIVRSFMTPSIAALIGRWFWWPLKVRPRPASQMLQPYGSRQSVRQLLLWEDDDPVAPGSQRRESRGTAI</sequence>
<evidence type="ECO:0000256" key="6">
    <source>
        <dbReference type="ARBA" id="ARBA00023136"/>
    </source>
</evidence>
<feature type="transmembrane region" description="Helical" evidence="7">
    <location>
        <begin position="326"/>
        <end position="351"/>
    </location>
</feature>
<keyword evidence="6 7" id="KW-0472">Membrane</keyword>
<evidence type="ECO:0000256" key="7">
    <source>
        <dbReference type="SAM" id="Phobius"/>
    </source>
</evidence>
<feature type="transmembrane region" description="Helical" evidence="7">
    <location>
        <begin position="293"/>
        <end position="314"/>
    </location>
</feature>
<dbReference type="FunFam" id="1.20.1640.10:FF:000018">
    <property type="entry name" value="Transmembrane transport protein MmpL10"/>
    <property type="match status" value="1"/>
</dbReference>
<feature type="domain" description="Membrane transport protein MMPL" evidence="8">
    <location>
        <begin position="50"/>
        <end position="379"/>
    </location>
</feature>
<dbReference type="Pfam" id="PF03176">
    <property type="entry name" value="MMPL"/>
    <property type="match status" value="2"/>
</dbReference>
<dbReference type="PANTHER" id="PTHR33406:SF6">
    <property type="entry name" value="MEMBRANE PROTEIN YDGH-RELATED"/>
    <property type="match status" value="1"/>
</dbReference>
<dbReference type="AlphaFoldDB" id="A0A7D6E4D5"/>
<dbReference type="RefSeq" id="WP_180915598.1">
    <property type="nucleotide sequence ID" value="NZ_CP059165.1"/>
</dbReference>
<feature type="transmembrane region" description="Helical" evidence="7">
    <location>
        <begin position="787"/>
        <end position="809"/>
    </location>
</feature>
<protein>
    <submittedName>
        <fullName evidence="9">MMPL family transporter</fullName>
    </submittedName>
</protein>
<keyword evidence="5 7" id="KW-1133">Transmembrane helix</keyword>
<keyword evidence="10" id="KW-1185">Reference proteome</keyword>
<accession>A0A7D6E4D5</accession>
<keyword evidence="3" id="KW-1003">Cell membrane</keyword>
<evidence type="ECO:0000256" key="1">
    <source>
        <dbReference type="ARBA" id="ARBA00004651"/>
    </source>
</evidence>
<proteinExistence type="inferred from homology"/>
<dbReference type="EMBL" id="CP059165">
    <property type="protein sequence ID" value="QLL07022.1"/>
    <property type="molecule type" value="Genomic_DNA"/>
</dbReference>
<evidence type="ECO:0000313" key="10">
    <source>
        <dbReference type="Proteomes" id="UP000510682"/>
    </source>
</evidence>